<keyword evidence="2" id="KW-0067">ATP-binding</keyword>
<dbReference type="InterPro" id="IPR042099">
    <property type="entry name" value="ANL_N_sf"/>
</dbReference>
<keyword evidence="5" id="KW-1185">Reference proteome</keyword>
<evidence type="ECO:0000313" key="5">
    <source>
        <dbReference type="Proteomes" id="UP000031760"/>
    </source>
</evidence>
<dbReference type="Pfam" id="PF00501">
    <property type="entry name" value="AMP-binding"/>
    <property type="match status" value="1"/>
</dbReference>
<keyword evidence="4" id="KW-0436">Ligase</keyword>
<dbReference type="Proteomes" id="UP000031760">
    <property type="component" value="Chromosome"/>
</dbReference>
<dbReference type="AlphaFoldDB" id="W8VSQ0"/>
<dbReference type="SUPFAM" id="SSF56801">
    <property type="entry name" value="Acetyl-CoA synthetase-like"/>
    <property type="match status" value="1"/>
</dbReference>
<dbReference type="PANTHER" id="PTHR43272">
    <property type="entry name" value="LONG-CHAIN-FATTY-ACID--COA LIGASE"/>
    <property type="match status" value="1"/>
</dbReference>
<evidence type="ECO:0000256" key="1">
    <source>
        <dbReference type="ARBA" id="ARBA00022741"/>
    </source>
</evidence>
<dbReference type="Gene3D" id="3.40.50.12780">
    <property type="entry name" value="N-terminal domain of ligase-like"/>
    <property type="match status" value="2"/>
</dbReference>
<evidence type="ECO:0000313" key="4">
    <source>
        <dbReference type="EMBL" id="BAO56400.1"/>
    </source>
</evidence>
<evidence type="ECO:0000259" key="3">
    <source>
        <dbReference type="Pfam" id="PF00501"/>
    </source>
</evidence>
<dbReference type="InterPro" id="IPR020845">
    <property type="entry name" value="AMP-binding_CS"/>
</dbReference>
<dbReference type="CDD" id="cd05907">
    <property type="entry name" value="VL_LC_FACS_like"/>
    <property type="match status" value="1"/>
</dbReference>
<dbReference type="PANTHER" id="PTHR43272:SF33">
    <property type="entry name" value="AMP-BINDING DOMAIN-CONTAINING PROTEIN-RELATED"/>
    <property type="match status" value="1"/>
</dbReference>
<sequence length="630" mass="72027">MWRIYAFAKANLLSLVIFIISHLQNQDLSLLCSIQLSNMQIKRLFDFPYYQLEKYSRADALVTKKNGTWEKTSTQSFVDQSRAISRGLLHMGVQKNDKIAIISTNNRTEWNIMDIGIMQTGAQDVPVYPTISEEEYAYVLNHSESKYVFVSDREVYDKVMMIKDQVPSLMEVYSFDTIDGCRNWEEVKAAGASKDNDAELDEIMKSIHEDDLATLIYTSGTTGKPKGVMLSHKNIASNAINSETRLPIELGQSKALSFLPVCHIYERMLQYLYIYTGSGIYFAESLETISENLKEVQPEVMSAVPRLLEKVYDKIIAKGADLEGVKKKLFFWAVELGLEWEPYGQNGWWYETKLKVAKKLIFSKWQEALGGNLRAIASGSAALQPRLARVFNAAGVPVMEGYGLTETSPVISVNDMRAGGFKIGTVGKPLPDTDVKIAEDGEILINGPQRMIGYYKDKEKTDEVINSEGYFHTSDIGEIDADGFLKITDRKKEMFKTSGGKYVAPQLIENTMKQSRFIDQIMVIGEGEKMPAAFIQPNFEFLEDWAKRKGISYTDHKDLISKDQVKERYQREVETHNEKFGKWERVKVFELTPEVWTIEDELLTPTMKLKRRNIKEKYIDLYNRIYTNKI</sequence>
<name>W8VSQ0_9FLAO</name>
<keyword evidence="1" id="KW-0547">Nucleotide-binding</keyword>
<dbReference type="GO" id="GO:0004467">
    <property type="term" value="F:long-chain fatty acid-CoA ligase activity"/>
    <property type="evidence" value="ECO:0007669"/>
    <property type="project" value="TreeGrafter"/>
</dbReference>
<dbReference type="KEGG" id="nmf:NMS_2391"/>
<evidence type="ECO:0000256" key="2">
    <source>
        <dbReference type="ARBA" id="ARBA00022840"/>
    </source>
</evidence>
<gene>
    <name evidence="4" type="ORF">NMS_2391</name>
</gene>
<dbReference type="HOGENOM" id="CLU_000022_45_5_10"/>
<feature type="domain" description="AMP-dependent synthetase/ligase" evidence="3">
    <location>
        <begin position="51"/>
        <end position="455"/>
    </location>
</feature>
<dbReference type="GO" id="GO:0016020">
    <property type="term" value="C:membrane"/>
    <property type="evidence" value="ECO:0007669"/>
    <property type="project" value="TreeGrafter"/>
</dbReference>
<protein>
    <submittedName>
        <fullName evidence="4">Long-chain-fatty-acid--CoA ligase</fullName>
    </submittedName>
</protein>
<organism evidence="4 5">
    <name type="scientific">Nonlabens marinus S1-08</name>
    <dbReference type="NCBI Taxonomy" id="1454201"/>
    <lineage>
        <taxon>Bacteria</taxon>
        <taxon>Pseudomonadati</taxon>
        <taxon>Bacteroidota</taxon>
        <taxon>Flavobacteriia</taxon>
        <taxon>Flavobacteriales</taxon>
        <taxon>Flavobacteriaceae</taxon>
        <taxon>Nonlabens</taxon>
    </lineage>
</organism>
<reference evidence="4 5" key="1">
    <citation type="journal article" date="2014" name="Proc. Natl. Acad. Sci. U.S.A.">
        <title>Functional characterization of flavobacteria rhodopsins reveals a unique class of light-driven chloride pump in bacteria.</title>
        <authorList>
            <person name="Yoshizawa S."/>
            <person name="Kumagai Y."/>
            <person name="Kim H."/>
            <person name="Ogura Y."/>
            <person name="Hayashi T."/>
            <person name="Iwasaki W."/>
            <person name="DeLong E.F."/>
            <person name="Kogure K."/>
        </authorList>
    </citation>
    <scope>NUCLEOTIDE SEQUENCE [LARGE SCALE GENOMIC DNA]</scope>
    <source>
        <strain evidence="4 5">S1-08</strain>
    </source>
</reference>
<dbReference type="GO" id="GO:0005524">
    <property type="term" value="F:ATP binding"/>
    <property type="evidence" value="ECO:0007669"/>
    <property type="project" value="UniProtKB-KW"/>
</dbReference>
<proteinExistence type="predicted"/>
<accession>W8VSQ0</accession>
<dbReference type="EMBL" id="AP014548">
    <property type="protein sequence ID" value="BAO56400.1"/>
    <property type="molecule type" value="Genomic_DNA"/>
</dbReference>
<dbReference type="PROSITE" id="PS00455">
    <property type="entry name" value="AMP_BINDING"/>
    <property type="match status" value="1"/>
</dbReference>
<dbReference type="PRINTS" id="PR00154">
    <property type="entry name" value="AMPBINDING"/>
</dbReference>
<dbReference type="STRING" id="1454201.NMS_2391"/>
<dbReference type="InterPro" id="IPR000873">
    <property type="entry name" value="AMP-dep_synth/lig_dom"/>
</dbReference>
<dbReference type="InterPro" id="IPR020459">
    <property type="entry name" value="AMP-binding"/>
</dbReference>